<dbReference type="Pfam" id="PF00296">
    <property type="entry name" value="Bac_luciferase"/>
    <property type="match status" value="1"/>
</dbReference>
<dbReference type="RefSeq" id="WP_169414163.1">
    <property type="nucleotide sequence ID" value="NZ_JAAXKZ010000069.1"/>
</dbReference>
<evidence type="ECO:0000259" key="3">
    <source>
        <dbReference type="Pfam" id="PF00296"/>
    </source>
</evidence>
<evidence type="ECO:0000313" key="5">
    <source>
        <dbReference type="Proteomes" id="UP000586918"/>
    </source>
</evidence>
<dbReference type="Gene3D" id="3.20.20.30">
    <property type="entry name" value="Luciferase-like domain"/>
    <property type="match status" value="1"/>
</dbReference>
<reference evidence="4 5" key="1">
    <citation type="submission" date="2020-04" db="EMBL/GenBank/DDBJ databases">
        <authorList>
            <person name="Klaysubun C."/>
            <person name="Duangmal K."/>
            <person name="Lipun K."/>
        </authorList>
    </citation>
    <scope>NUCLEOTIDE SEQUENCE [LARGE SCALE GENOMIC DNA]</scope>
    <source>
        <strain evidence="4 5">DSM 45300</strain>
    </source>
</reference>
<keyword evidence="1" id="KW-0560">Oxidoreductase</keyword>
<keyword evidence="2" id="KW-0503">Monooxygenase</keyword>
<accession>A0A848DLN2</accession>
<name>A0A848DLN2_9PSEU</name>
<dbReference type="GO" id="GO:0016705">
    <property type="term" value="F:oxidoreductase activity, acting on paired donors, with incorporation or reduction of molecular oxygen"/>
    <property type="evidence" value="ECO:0007669"/>
    <property type="project" value="InterPro"/>
</dbReference>
<protein>
    <submittedName>
        <fullName evidence="4">LLM class flavin-dependent oxidoreductase</fullName>
    </submittedName>
</protein>
<dbReference type="GO" id="GO:0004497">
    <property type="term" value="F:monooxygenase activity"/>
    <property type="evidence" value="ECO:0007669"/>
    <property type="project" value="UniProtKB-KW"/>
</dbReference>
<dbReference type="PANTHER" id="PTHR30137">
    <property type="entry name" value="LUCIFERASE-LIKE MONOOXYGENASE"/>
    <property type="match status" value="1"/>
</dbReference>
<gene>
    <name evidence="4" type="ORF">HF519_18170</name>
</gene>
<feature type="domain" description="Luciferase-like" evidence="3">
    <location>
        <begin position="31"/>
        <end position="375"/>
    </location>
</feature>
<organism evidence="4 5">
    <name type="scientific">Pseudonocardia bannensis</name>
    <dbReference type="NCBI Taxonomy" id="630973"/>
    <lineage>
        <taxon>Bacteria</taxon>
        <taxon>Bacillati</taxon>
        <taxon>Actinomycetota</taxon>
        <taxon>Actinomycetes</taxon>
        <taxon>Pseudonocardiales</taxon>
        <taxon>Pseudonocardiaceae</taxon>
        <taxon>Pseudonocardia</taxon>
    </lineage>
</organism>
<dbReference type="InterPro" id="IPR050766">
    <property type="entry name" value="Bact_Lucif_Oxidored"/>
</dbReference>
<dbReference type="PANTHER" id="PTHR30137:SF8">
    <property type="entry name" value="BLR5498 PROTEIN"/>
    <property type="match status" value="1"/>
</dbReference>
<evidence type="ECO:0000256" key="2">
    <source>
        <dbReference type="ARBA" id="ARBA00023033"/>
    </source>
</evidence>
<proteinExistence type="predicted"/>
<sequence>MKFNLFMLPTIPATFEERERLRPIGRNKERYQQMLEEVRTLAVMADEAGFDALSTTEHHFHSEGFEASVAPLLIYADLAARTKRIKFAPMALVLPSWDPLRLAEEMAVLDHLTQGRLYSGFARGYQDRWTNVLGQHYHVTGAPMDGSAVDNHNRAVFEEVHKIVKMAWTQETIEYNSEYYSVPQPYEEGITRWPAHEWTRKYGAPGEVDENGVVRRISVIPAPYQDPYPPSFQPFSVSAKTIEYTATQGITPFILTSYPPDFVRLCETYQKVAAENGRQLGLGQGVGAFRSVHFGDSEQEAVDLMTRTNYEGFRIYFSGFGFWEAFRTPEDDAKYPRDPDNYVALPPEEWTVERFRKVKYGIAGTVDQVLRDIEDVATIHQSAGGELEWFSWFFDQGFMSFDESRRQMEIFAEKIIPRFT</sequence>
<dbReference type="GO" id="GO:0005829">
    <property type="term" value="C:cytosol"/>
    <property type="evidence" value="ECO:0007669"/>
    <property type="project" value="TreeGrafter"/>
</dbReference>
<keyword evidence="5" id="KW-1185">Reference proteome</keyword>
<dbReference type="EMBL" id="JAAXKZ010000069">
    <property type="protein sequence ID" value="NMH93465.1"/>
    <property type="molecule type" value="Genomic_DNA"/>
</dbReference>
<comment type="caution">
    <text evidence="4">The sequence shown here is derived from an EMBL/GenBank/DDBJ whole genome shotgun (WGS) entry which is preliminary data.</text>
</comment>
<evidence type="ECO:0000256" key="1">
    <source>
        <dbReference type="ARBA" id="ARBA00023002"/>
    </source>
</evidence>
<dbReference type="InterPro" id="IPR036661">
    <property type="entry name" value="Luciferase-like_sf"/>
</dbReference>
<evidence type="ECO:0000313" key="4">
    <source>
        <dbReference type="EMBL" id="NMH93465.1"/>
    </source>
</evidence>
<dbReference type="InterPro" id="IPR011251">
    <property type="entry name" value="Luciferase-like_dom"/>
</dbReference>
<dbReference type="AlphaFoldDB" id="A0A848DLN2"/>
<dbReference type="SUPFAM" id="SSF51679">
    <property type="entry name" value="Bacterial luciferase-like"/>
    <property type="match status" value="1"/>
</dbReference>
<dbReference type="Proteomes" id="UP000586918">
    <property type="component" value="Unassembled WGS sequence"/>
</dbReference>